<organism>
    <name type="scientific">Branchiostoma floridae</name>
    <name type="common">Florida lancelet</name>
    <name type="synonym">Amphioxus</name>
    <dbReference type="NCBI Taxonomy" id="7739"/>
    <lineage>
        <taxon>Eukaryota</taxon>
        <taxon>Metazoa</taxon>
        <taxon>Chordata</taxon>
        <taxon>Cephalochordata</taxon>
        <taxon>Leptocardii</taxon>
        <taxon>Amphioxiformes</taxon>
        <taxon>Branchiostomatidae</taxon>
        <taxon>Branchiostoma</taxon>
    </lineage>
</organism>
<dbReference type="InterPro" id="IPR008979">
    <property type="entry name" value="Galactose-bd-like_sf"/>
</dbReference>
<dbReference type="Pfam" id="PF00754">
    <property type="entry name" value="F5_F8_type_C"/>
    <property type="match status" value="1"/>
</dbReference>
<evidence type="ECO:0000313" key="2">
    <source>
        <dbReference type="EMBL" id="EEN47348.1"/>
    </source>
</evidence>
<dbReference type="PANTHER" id="PTHR24543:SF335">
    <property type="entry name" value="EGF-LIKE REPEAT AND DISCOIDIN I-LIKE DOMAIN-CONTAINING PROTEIN 3"/>
    <property type="match status" value="1"/>
</dbReference>
<sequence length="61" mass="6943">SGGWVPRTPDQHQWLMVDLHKTYFVTAIITQGRDAFDDYVTSYSITYGVHGGDEITYSDDD</sequence>
<dbReference type="InParanoid" id="C3ZJK6"/>
<dbReference type="Gene3D" id="2.60.120.260">
    <property type="entry name" value="Galactose-binding domain-like"/>
    <property type="match status" value="1"/>
</dbReference>
<dbReference type="AlphaFoldDB" id="C3ZJK6"/>
<dbReference type="SUPFAM" id="SSF49785">
    <property type="entry name" value="Galactose-binding domain-like"/>
    <property type="match status" value="1"/>
</dbReference>
<accession>C3ZJK6</accession>
<dbReference type="PANTHER" id="PTHR24543">
    <property type="entry name" value="MULTICOPPER OXIDASE-RELATED"/>
    <property type="match status" value="1"/>
</dbReference>
<feature type="non-terminal residue" evidence="2">
    <location>
        <position position="1"/>
    </location>
</feature>
<dbReference type="InterPro" id="IPR000421">
    <property type="entry name" value="FA58C"/>
</dbReference>
<feature type="non-terminal residue" evidence="2">
    <location>
        <position position="61"/>
    </location>
</feature>
<gene>
    <name evidence="2" type="ORF">BRAFLDRAFT_216429</name>
</gene>
<dbReference type="PROSITE" id="PS01285">
    <property type="entry name" value="FA58C_1"/>
    <property type="match status" value="1"/>
</dbReference>
<dbReference type="EMBL" id="GG666632">
    <property type="protein sequence ID" value="EEN47348.1"/>
    <property type="molecule type" value="Genomic_DNA"/>
</dbReference>
<feature type="domain" description="F5/8 type C" evidence="1">
    <location>
        <begin position="1"/>
        <end position="61"/>
    </location>
</feature>
<proteinExistence type="predicted"/>
<dbReference type="PROSITE" id="PS50022">
    <property type="entry name" value="FA58C_3"/>
    <property type="match status" value="1"/>
</dbReference>
<reference evidence="2" key="1">
    <citation type="journal article" date="2008" name="Nature">
        <title>The amphioxus genome and the evolution of the chordate karyotype.</title>
        <authorList>
            <consortium name="US DOE Joint Genome Institute (JGI-PGF)"/>
            <person name="Putnam N.H."/>
            <person name="Butts T."/>
            <person name="Ferrier D.E.K."/>
            <person name="Furlong R.F."/>
            <person name="Hellsten U."/>
            <person name="Kawashima T."/>
            <person name="Robinson-Rechavi M."/>
            <person name="Shoguchi E."/>
            <person name="Terry A."/>
            <person name="Yu J.-K."/>
            <person name="Benito-Gutierrez E.L."/>
            <person name="Dubchak I."/>
            <person name="Garcia-Fernandez J."/>
            <person name="Gibson-Brown J.J."/>
            <person name="Grigoriev I.V."/>
            <person name="Horton A.C."/>
            <person name="de Jong P.J."/>
            <person name="Jurka J."/>
            <person name="Kapitonov V.V."/>
            <person name="Kohara Y."/>
            <person name="Kuroki Y."/>
            <person name="Lindquist E."/>
            <person name="Lucas S."/>
            <person name="Osoegawa K."/>
            <person name="Pennacchio L.A."/>
            <person name="Salamov A.A."/>
            <person name="Satou Y."/>
            <person name="Sauka-Spengler T."/>
            <person name="Schmutz J."/>
            <person name="Shin-I T."/>
            <person name="Toyoda A."/>
            <person name="Bronner-Fraser M."/>
            <person name="Fujiyama A."/>
            <person name="Holland L.Z."/>
            <person name="Holland P.W.H."/>
            <person name="Satoh N."/>
            <person name="Rokhsar D.S."/>
        </authorList>
    </citation>
    <scope>NUCLEOTIDE SEQUENCE [LARGE SCALE GENOMIC DNA]</scope>
    <source>
        <strain evidence="2">S238N-H82</strain>
        <tissue evidence="2">Testes</tissue>
    </source>
</reference>
<evidence type="ECO:0000259" key="1">
    <source>
        <dbReference type="PROSITE" id="PS50022"/>
    </source>
</evidence>
<protein>
    <recommendedName>
        <fullName evidence="1">F5/8 type C domain-containing protein</fullName>
    </recommendedName>
</protein>
<name>C3ZJK6_BRAFL</name>